<dbReference type="VEuPathDB" id="TriTrypDB:LtaPh_1905700"/>
<dbReference type="EMBL" id="BLBS01000024">
    <property type="protein sequence ID" value="GET87947.1"/>
    <property type="molecule type" value="Genomic_DNA"/>
</dbReference>
<feature type="region of interest" description="Disordered" evidence="2">
    <location>
        <begin position="180"/>
        <end position="201"/>
    </location>
</feature>
<evidence type="ECO:0000256" key="1">
    <source>
        <dbReference type="SAM" id="Coils"/>
    </source>
</evidence>
<feature type="compositionally biased region" description="Polar residues" evidence="2">
    <location>
        <begin position="125"/>
        <end position="146"/>
    </location>
</feature>
<comment type="caution">
    <text evidence="4">The sequence shown here is derived from an EMBL/GenBank/DDBJ whole genome shotgun (WGS) entry which is preliminary data.</text>
</comment>
<feature type="region of interest" description="Disordered" evidence="2">
    <location>
        <begin position="375"/>
        <end position="396"/>
    </location>
</feature>
<organism evidence="4 5">
    <name type="scientific">Leishmania tarentolae</name>
    <name type="common">Sauroleishmania tarentolae</name>
    <dbReference type="NCBI Taxonomy" id="5689"/>
    <lineage>
        <taxon>Eukaryota</taxon>
        <taxon>Discoba</taxon>
        <taxon>Euglenozoa</taxon>
        <taxon>Kinetoplastea</taxon>
        <taxon>Metakinetoplastina</taxon>
        <taxon>Trypanosomatida</taxon>
        <taxon>Trypanosomatidae</taxon>
        <taxon>Leishmaniinae</taxon>
        <taxon>Leishmania</taxon>
        <taxon>lizard Leishmania</taxon>
    </lineage>
</organism>
<dbReference type="PROSITE" id="PS50006">
    <property type="entry name" value="FHA_DOMAIN"/>
    <property type="match status" value="1"/>
</dbReference>
<dbReference type="Proteomes" id="UP000419144">
    <property type="component" value="Unassembled WGS sequence"/>
</dbReference>
<evidence type="ECO:0000313" key="4">
    <source>
        <dbReference type="EMBL" id="GET87947.1"/>
    </source>
</evidence>
<feature type="compositionally biased region" description="Low complexity" evidence="2">
    <location>
        <begin position="52"/>
        <end position="89"/>
    </location>
</feature>
<feature type="region of interest" description="Disordered" evidence="2">
    <location>
        <begin position="1"/>
        <end position="28"/>
    </location>
</feature>
<reference evidence="4" key="1">
    <citation type="submission" date="2019-11" db="EMBL/GenBank/DDBJ databases">
        <title>Leishmania tarentolae CDS.</title>
        <authorList>
            <person name="Goto Y."/>
            <person name="Yamagishi J."/>
        </authorList>
    </citation>
    <scope>NUCLEOTIDE SEQUENCE [LARGE SCALE GENOMIC DNA]</scope>
    <source>
        <strain evidence="4">Parrot Tar II</strain>
    </source>
</reference>
<evidence type="ECO:0000256" key="2">
    <source>
        <dbReference type="SAM" id="MobiDB-lite"/>
    </source>
</evidence>
<feature type="compositionally biased region" description="Basic and acidic residues" evidence="2">
    <location>
        <begin position="637"/>
        <end position="653"/>
    </location>
</feature>
<name>A0A640KJU8_LEITA</name>
<sequence>MYPRSRAKGGVQGAGHGDGDTVPGAASSMPTSLALNALSSSFTTVGHGEPVHTLSSSTASHHTSTGSGNRPSMHASQPQQSASSSPMAHLQSGMYCEGMQDVGASSSASQLPQFYAGNALQSGGSLNGSMHRTTTSSSYDQQKQPMSPSPPLHMNSYQGDWVAGANCIPTMCGTAKLGSPAGVPTSGTAAQVSFSPHSRTNSSTLVTPIMGIAAASSSNSSTAPPVNVAAPPSTDYRPPPVFVEKTLGSSIGPGASVTNSSSLPSLNRGSAPFSGSLVNTVNATRRSSCVAPSMAGTSAGISTAIGATAPPPPSNTSTGAPIVQSGLTGLSSPVAATPARSSVPGVTSLKVTVGGCSSVVTASAPLTPLRNSPLLAQQQQQHWQTRRPPSAERSSHPLHTALEPLQCGGASDKGETLVPVGGVEGTDVEFDEDRSRSPGIGPVKPTVAQAEARYQYLYDEFRKVSRLRGKLAEENERMKREQTALREAVDLCRRQIVSAAEEREALLADYREDMQDMLRLAQELATYVVAAHKKDDDGSLPAFASKGGEHGIHVESPHQALDAAISRISASTASVAVATPLTPPSSSAPVWLTPPRIPEGFSGLSLLSVGEKIGLRCGKWLGPQAPEPRLPTIEEDSNCREPTEQRGIDPGRRNQRCDLLRDEVSDVYCNTHAAISAYMASLDYGLAPTSSQGPYLPVGRQGGQRPQQKPFSSEYRGLHLHVDIPHFPAQKVSCVSDLANTGGDYTHRQDTLLHSRCSQLPPAPQPPSPRHAPEYPCMTSALT</sequence>
<feature type="compositionally biased region" description="Pro residues" evidence="2">
    <location>
        <begin position="761"/>
        <end position="770"/>
    </location>
</feature>
<feature type="region of interest" description="Disordered" evidence="2">
    <location>
        <begin position="48"/>
        <end position="89"/>
    </location>
</feature>
<proteinExistence type="predicted"/>
<gene>
    <name evidence="4" type="ORF">LtaPh_1905700</name>
</gene>
<dbReference type="AlphaFoldDB" id="A0A640KJU8"/>
<evidence type="ECO:0000313" key="5">
    <source>
        <dbReference type="Proteomes" id="UP000419144"/>
    </source>
</evidence>
<accession>A0A640KJU8</accession>
<protein>
    <recommendedName>
        <fullName evidence="3">FHA domain-containing protein</fullName>
    </recommendedName>
</protein>
<dbReference type="InterPro" id="IPR000253">
    <property type="entry name" value="FHA_dom"/>
</dbReference>
<evidence type="ECO:0000259" key="3">
    <source>
        <dbReference type="PROSITE" id="PS50006"/>
    </source>
</evidence>
<dbReference type="OrthoDB" id="267825at2759"/>
<feature type="region of interest" description="Disordered" evidence="2">
    <location>
        <begin position="624"/>
        <end position="653"/>
    </location>
</feature>
<feature type="compositionally biased region" description="Polar residues" evidence="2">
    <location>
        <begin position="185"/>
        <end position="201"/>
    </location>
</feature>
<feature type="coiled-coil region" evidence="1">
    <location>
        <begin position="464"/>
        <end position="491"/>
    </location>
</feature>
<keyword evidence="5" id="KW-1185">Reference proteome</keyword>
<feature type="region of interest" description="Disordered" evidence="2">
    <location>
        <begin position="756"/>
        <end position="783"/>
    </location>
</feature>
<feature type="domain" description="FHA" evidence="3">
    <location>
        <begin position="648"/>
        <end position="701"/>
    </location>
</feature>
<feature type="region of interest" description="Disordered" evidence="2">
    <location>
        <begin position="125"/>
        <end position="155"/>
    </location>
</feature>
<keyword evidence="1" id="KW-0175">Coiled coil</keyword>